<evidence type="ECO:0000313" key="6">
    <source>
        <dbReference type="EMBL" id="KSW12310.1"/>
    </source>
</evidence>
<dbReference type="InterPro" id="IPR040085">
    <property type="entry name" value="MJ0674-like"/>
</dbReference>
<dbReference type="PANTHER" id="PTHR43075:SF1">
    <property type="entry name" value="FORMATE LYASE ACTIVATING ENZYME, PUTATIVE (AFU_ORTHOLOGUE AFUA_2G15630)-RELATED"/>
    <property type="match status" value="1"/>
</dbReference>
<dbReference type="EMBL" id="LNTB01000001">
    <property type="protein sequence ID" value="KSW12310.1"/>
    <property type="molecule type" value="Genomic_DNA"/>
</dbReference>
<dbReference type="InterPro" id="IPR013785">
    <property type="entry name" value="Aldolase_TIM"/>
</dbReference>
<keyword evidence="4" id="KW-0411">Iron-sulfur</keyword>
<dbReference type="CDD" id="cd01335">
    <property type="entry name" value="Radical_SAM"/>
    <property type="match status" value="1"/>
</dbReference>
<comment type="caution">
    <text evidence="6">The sequence shown here is derived from an EMBL/GenBank/DDBJ whole genome shotgun (WGS) entry which is preliminary data.</text>
</comment>
<evidence type="ECO:0000256" key="3">
    <source>
        <dbReference type="ARBA" id="ARBA00023004"/>
    </source>
</evidence>
<evidence type="ECO:0000256" key="4">
    <source>
        <dbReference type="ARBA" id="ARBA00023014"/>
    </source>
</evidence>
<reference evidence="6 7" key="1">
    <citation type="submission" date="2015-11" db="EMBL/GenBank/DDBJ databases">
        <title>Genome sequence of Pyrodictium occultum PL-19, a marine hyperthermophilic archaeon isolated from Volcano, Italy.</title>
        <authorList>
            <person name="Utturkar S."/>
            <person name="Huber H."/>
            <person name="Leptihn S."/>
            <person name="Brown S."/>
            <person name="Stetter K.O."/>
            <person name="Podar M."/>
        </authorList>
    </citation>
    <scope>NUCLEOTIDE SEQUENCE [LARGE SCALE GENOMIC DNA]</scope>
    <source>
        <strain evidence="6 7">PL-19</strain>
    </source>
</reference>
<dbReference type="Gene3D" id="3.20.20.70">
    <property type="entry name" value="Aldolase class I"/>
    <property type="match status" value="1"/>
</dbReference>
<dbReference type="Proteomes" id="UP000053352">
    <property type="component" value="Unassembled WGS sequence"/>
</dbReference>
<dbReference type="InterPro" id="IPR007197">
    <property type="entry name" value="rSAM"/>
</dbReference>
<gene>
    <name evidence="6" type="ORF">CF15_06080</name>
</gene>
<evidence type="ECO:0000313" key="7">
    <source>
        <dbReference type="Proteomes" id="UP000053352"/>
    </source>
</evidence>
<dbReference type="GO" id="GO:0016829">
    <property type="term" value="F:lyase activity"/>
    <property type="evidence" value="ECO:0007669"/>
    <property type="project" value="UniProtKB-KW"/>
</dbReference>
<dbReference type="SFLD" id="SFLDS00029">
    <property type="entry name" value="Radical_SAM"/>
    <property type="match status" value="1"/>
</dbReference>
<dbReference type="RefSeq" id="WP_058370991.1">
    <property type="nucleotide sequence ID" value="NZ_LNTB01000001.1"/>
</dbReference>
<keyword evidence="1" id="KW-0949">S-adenosyl-L-methionine</keyword>
<evidence type="ECO:0000259" key="5">
    <source>
        <dbReference type="Pfam" id="PF04055"/>
    </source>
</evidence>
<proteinExistence type="predicted"/>
<dbReference type="STRING" id="2309.CF15_06080"/>
<keyword evidence="3" id="KW-0408">Iron</keyword>
<accession>A0A0V8RW77</accession>
<keyword evidence="2" id="KW-0479">Metal-binding</keyword>
<name>A0A0V8RW77_PYROC</name>
<dbReference type="InterPro" id="IPR058240">
    <property type="entry name" value="rSAM_sf"/>
</dbReference>
<feature type="domain" description="Radical SAM core" evidence="5">
    <location>
        <begin position="168"/>
        <end position="300"/>
    </location>
</feature>
<dbReference type="AlphaFoldDB" id="A0A0V8RW77"/>
<evidence type="ECO:0000256" key="1">
    <source>
        <dbReference type="ARBA" id="ARBA00022691"/>
    </source>
</evidence>
<dbReference type="SUPFAM" id="SSF102114">
    <property type="entry name" value="Radical SAM enzymes"/>
    <property type="match status" value="1"/>
</dbReference>
<organism evidence="6 7">
    <name type="scientific">Pyrodictium occultum</name>
    <dbReference type="NCBI Taxonomy" id="2309"/>
    <lineage>
        <taxon>Archaea</taxon>
        <taxon>Thermoproteota</taxon>
        <taxon>Thermoprotei</taxon>
        <taxon>Desulfurococcales</taxon>
        <taxon>Pyrodictiaceae</taxon>
        <taxon>Pyrodictium</taxon>
    </lineage>
</organism>
<evidence type="ECO:0000256" key="2">
    <source>
        <dbReference type="ARBA" id="ARBA00022723"/>
    </source>
</evidence>
<keyword evidence="6" id="KW-0456">Lyase</keyword>
<dbReference type="GO" id="GO:0046872">
    <property type="term" value="F:metal ion binding"/>
    <property type="evidence" value="ECO:0007669"/>
    <property type="project" value="UniProtKB-KW"/>
</dbReference>
<dbReference type="GO" id="GO:0051536">
    <property type="term" value="F:iron-sulfur cluster binding"/>
    <property type="evidence" value="ECO:0007669"/>
    <property type="project" value="UniProtKB-KW"/>
</dbReference>
<keyword evidence="7" id="KW-1185">Reference proteome</keyword>
<dbReference type="SFLD" id="SFLDG01099">
    <property type="entry name" value="Uncharacterised_Radical_SAM_Su"/>
    <property type="match status" value="1"/>
</dbReference>
<sequence length="386" mass="45540">MLLFERFVPERLWRRLRPDAVAVWSDPEVRRRLSWYYRVMRDEAPAKFMIARSVEVDEDPWRLDYEGLQDLKKSARRVFESLLREARRGELTLEALRKEFRSKPRYTLLHVDAVLAWRLANPCRLCERRCMIDRSRRIGACRLDSRVYVHSWFHHLGEEAPLVPSGTIFYGGCNFTCVYCQNHDVSQTAARRGEAINARKLAWIQKMLRVHGARNINHVGGEPTPSLPVIVESLLHLDVNVPQIWNSNMYMTPEALDILVDIVDLWLPDFKYGNDRCAMRLSAVPRYFEVVTRNLRAAVEWADMIIRHLVLPSHVECCSIPVLRWIAENLPRDRVLVNIMDQYRPEHLVARYPRRWPEIARTPTREEIERVYEYARRLGLVFEPVS</sequence>
<keyword evidence="6" id="KW-0670">Pyruvate</keyword>
<dbReference type="PANTHER" id="PTHR43075">
    <property type="entry name" value="FORMATE LYASE ACTIVATING ENZYME, PUTATIVE (AFU_ORTHOLOGUE AFUA_2G15630)-RELATED"/>
    <property type="match status" value="1"/>
</dbReference>
<protein>
    <submittedName>
        <fullName evidence="6">Pyruvate formate lyase-activating protein</fullName>
    </submittedName>
</protein>
<dbReference type="Pfam" id="PF04055">
    <property type="entry name" value="Radical_SAM"/>
    <property type="match status" value="1"/>
</dbReference>